<sequence length="80" mass="8669">MSGDDGTERCPKCGETDGELVDIESSDDFDHERFARRTRSGRIFSVLHCSMRSTTGGGSVVAPSLSSRDWPSSVNRESAS</sequence>
<feature type="compositionally biased region" description="Polar residues" evidence="1">
    <location>
        <begin position="64"/>
        <end position="80"/>
    </location>
</feature>
<dbReference type="Proteomes" id="UP001596383">
    <property type="component" value="Unassembled WGS sequence"/>
</dbReference>
<keyword evidence="3" id="KW-1185">Reference proteome</keyword>
<evidence type="ECO:0000313" key="2">
    <source>
        <dbReference type="EMBL" id="MFC6764027.1"/>
    </source>
</evidence>
<evidence type="ECO:0000313" key="3">
    <source>
        <dbReference type="Proteomes" id="UP001596383"/>
    </source>
</evidence>
<accession>A0ABD5SG91</accession>
<organism evidence="2 3">
    <name type="scientific">Natrinema soli</name>
    <dbReference type="NCBI Taxonomy" id="1930624"/>
    <lineage>
        <taxon>Archaea</taxon>
        <taxon>Methanobacteriati</taxon>
        <taxon>Methanobacteriota</taxon>
        <taxon>Stenosarchaea group</taxon>
        <taxon>Halobacteria</taxon>
        <taxon>Halobacteriales</taxon>
        <taxon>Natrialbaceae</taxon>
        <taxon>Natrinema</taxon>
    </lineage>
</organism>
<name>A0ABD5SG91_9EURY</name>
<dbReference type="RefSeq" id="WP_273737128.1">
    <property type="nucleotide sequence ID" value="NZ_JAQIVI010000039.1"/>
</dbReference>
<evidence type="ECO:0000256" key="1">
    <source>
        <dbReference type="SAM" id="MobiDB-lite"/>
    </source>
</evidence>
<gene>
    <name evidence="2" type="ORF">ACFQE6_02880</name>
</gene>
<dbReference type="EMBL" id="JBHSWV010000039">
    <property type="protein sequence ID" value="MFC6764027.1"/>
    <property type="molecule type" value="Genomic_DNA"/>
</dbReference>
<feature type="region of interest" description="Disordered" evidence="1">
    <location>
        <begin position="54"/>
        <end position="80"/>
    </location>
</feature>
<proteinExistence type="predicted"/>
<reference evidence="2 3" key="1">
    <citation type="journal article" date="2019" name="Int. J. Syst. Evol. Microbiol.">
        <title>The Global Catalogue of Microorganisms (GCM) 10K type strain sequencing project: providing services to taxonomists for standard genome sequencing and annotation.</title>
        <authorList>
            <consortium name="The Broad Institute Genomics Platform"/>
            <consortium name="The Broad Institute Genome Sequencing Center for Infectious Disease"/>
            <person name="Wu L."/>
            <person name="Ma J."/>
        </authorList>
    </citation>
    <scope>NUCLEOTIDE SEQUENCE [LARGE SCALE GENOMIC DNA]</scope>
    <source>
        <strain evidence="2 3">LMG 29247</strain>
    </source>
</reference>
<protein>
    <submittedName>
        <fullName evidence="2">Uncharacterized protein</fullName>
    </submittedName>
</protein>
<comment type="caution">
    <text evidence="2">The sequence shown here is derived from an EMBL/GenBank/DDBJ whole genome shotgun (WGS) entry which is preliminary data.</text>
</comment>
<dbReference type="AlphaFoldDB" id="A0ABD5SG91"/>